<evidence type="ECO:0000256" key="9">
    <source>
        <dbReference type="ARBA" id="ARBA00023136"/>
    </source>
</evidence>
<keyword evidence="2" id="KW-1003">Cell membrane</keyword>
<keyword evidence="10" id="KW-1015">Disulfide bond</keyword>
<protein>
    <submittedName>
        <fullName evidence="13">COX15/CtaA family protein</fullName>
    </submittedName>
</protein>
<feature type="transmembrane region" description="Helical" evidence="12">
    <location>
        <begin position="147"/>
        <end position="167"/>
    </location>
</feature>
<evidence type="ECO:0000256" key="2">
    <source>
        <dbReference type="ARBA" id="ARBA00022475"/>
    </source>
</evidence>
<keyword evidence="4" id="KW-0479">Metal-binding</keyword>
<evidence type="ECO:0000256" key="4">
    <source>
        <dbReference type="ARBA" id="ARBA00022723"/>
    </source>
</evidence>
<dbReference type="RefSeq" id="WP_346752859.1">
    <property type="nucleotide sequence ID" value="NZ_JAUJEA010000005.1"/>
</dbReference>
<evidence type="ECO:0000256" key="12">
    <source>
        <dbReference type="SAM" id="Phobius"/>
    </source>
</evidence>
<evidence type="ECO:0000256" key="5">
    <source>
        <dbReference type="ARBA" id="ARBA00022989"/>
    </source>
</evidence>
<dbReference type="Proteomes" id="UP001172082">
    <property type="component" value="Unassembled WGS sequence"/>
</dbReference>
<keyword evidence="6" id="KW-0560">Oxidoreductase</keyword>
<keyword evidence="8" id="KW-0350">Heme biosynthesis</keyword>
<comment type="caution">
    <text evidence="13">The sequence shown here is derived from an EMBL/GenBank/DDBJ whole genome shotgun (WGS) entry which is preliminary data.</text>
</comment>
<comment type="subcellular location">
    <subcellularLocation>
        <location evidence="1">Membrane</location>
        <topology evidence="1">Multi-pass membrane protein</topology>
    </subcellularLocation>
</comment>
<evidence type="ECO:0000256" key="7">
    <source>
        <dbReference type="ARBA" id="ARBA00023004"/>
    </source>
</evidence>
<evidence type="ECO:0000256" key="1">
    <source>
        <dbReference type="ARBA" id="ARBA00004141"/>
    </source>
</evidence>
<evidence type="ECO:0000256" key="10">
    <source>
        <dbReference type="ARBA" id="ARBA00023157"/>
    </source>
</evidence>
<dbReference type="PANTHER" id="PTHR35457:SF1">
    <property type="entry name" value="HEME A SYNTHASE"/>
    <property type="match status" value="1"/>
</dbReference>
<dbReference type="InterPro" id="IPR003780">
    <property type="entry name" value="COX15/CtaA_fam"/>
</dbReference>
<dbReference type="PANTHER" id="PTHR35457">
    <property type="entry name" value="HEME A SYNTHASE"/>
    <property type="match status" value="1"/>
</dbReference>
<feature type="transmembrane region" description="Helical" evidence="12">
    <location>
        <begin position="324"/>
        <end position="342"/>
    </location>
</feature>
<evidence type="ECO:0000256" key="8">
    <source>
        <dbReference type="ARBA" id="ARBA00023133"/>
    </source>
</evidence>
<accession>A0ABT8KQ17</accession>
<proteinExistence type="predicted"/>
<dbReference type="InterPro" id="IPR050450">
    <property type="entry name" value="COX15/CtaA_HemeA_synthase"/>
</dbReference>
<keyword evidence="7" id="KW-0408">Iron</keyword>
<dbReference type="EMBL" id="JAUJEA010000005">
    <property type="protein sequence ID" value="MDN5202840.1"/>
    <property type="molecule type" value="Genomic_DNA"/>
</dbReference>
<keyword evidence="14" id="KW-1185">Reference proteome</keyword>
<dbReference type="Pfam" id="PF02628">
    <property type="entry name" value="COX15-CtaA"/>
    <property type="match status" value="1"/>
</dbReference>
<organism evidence="13 14">
    <name type="scientific">Splendidivirga corallicola</name>
    <dbReference type="NCBI Taxonomy" id="3051826"/>
    <lineage>
        <taxon>Bacteria</taxon>
        <taxon>Pseudomonadati</taxon>
        <taxon>Bacteroidota</taxon>
        <taxon>Cytophagia</taxon>
        <taxon>Cytophagales</taxon>
        <taxon>Splendidivirgaceae</taxon>
        <taxon>Splendidivirga</taxon>
    </lineage>
</organism>
<evidence type="ECO:0000256" key="3">
    <source>
        <dbReference type="ARBA" id="ARBA00022692"/>
    </source>
</evidence>
<sequence>MKPRNHKDSRFKKISLVTLVAVYLLILVGGIVRSTGSGMGCPDWPKCFGSWVPPTNVQALPDNYRDIYSNKRAKKNERFVKYLEFFGFSDLANEIRNDESILVEAEFNKYKTWTEYVNRLVGVVIGLLILLTVVASVPYLKEDKRVFYLSLLTFVLVVIEGWIGSIVVSTNLLSWMVTVHMLIALVIVALLIYLVHRVSDAGLSTDNELPIKKLNALLAIGLATTLIQIVLGTQVREAIDVIAVSFNNLMREEWIGALDSTFLVHRSYSLLILLLNAYIVYVLYKAKKESGIYKMTKILLVVIILEIASGAGMAYFAIPPLLQPIHLVLGSLAIGIQFLLILKVNEKSKKESIV</sequence>
<keyword evidence="9 12" id="KW-0472">Membrane</keyword>
<feature type="transmembrane region" description="Helical" evidence="12">
    <location>
        <begin position="268"/>
        <end position="286"/>
    </location>
</feature>
<name>A0ABT8KQ17_9BACT</name>
<keyword evidence="5 12" id="KW-1133">Transmembrane helix</keyword>
<feature type="transmembrane region" description="Helical" evidence="12">
    <location>
        <begin position="216"/>
        <end position="235"/>
    </location>
</feature>
<feature type="transmembrane region" description="Helical" evidence="12">
    <location>
        <begin position="14"/>
        <end position="32"/>
    </location>
</feature>
<feature type="transmembrane region" description="Helical" evidence="12">
    <location>
        <begin position="298"/>
        <end position="318"/>
    </location>
</feature>
<feature type="transmembrane region" description="Helical" evidence="12">
    <location>
        <begin position="173"/>
        <end position="195"/>
    </location>
</feature>
<evidence type="ECO:0000256" key="6">
    <source>
        <dbReference type="ARBA" id="ARBA00023002"/>
    </source>
</evidence>
<keyword evidence="3 12" id="KW-0812">Transmembrane</keyword>
<evidence type="ECO:0000313" key="14">
    <source>
        <dbReference type="Proteomes" id="UP001172082"/>
    </source>
</evidence>
<reference evidence="13" key="1">
    <citation type="submission" date="2023-06" db="EMBL/GenBank/DDBJ databases">
        <title>Genomic of Parafulvivirga corallium.</title>
        <authorList>
            <person name="Wang G."/>
        </authorList>
    </citation>
    <scope>NUCLEOTIDE SEQUENCE</scope>
    <source>
        <strain evidence="13">BMA10</strain>
    </source>
</reference>
<evidence type="ECO:0000313" key="13">
    <source>
        <dbReference type="EMBL" id="MDN5202840.1"/>
    </source>
</evidence>
<comment type="pathway">
    <text evidence="11">Porphyrin-containing compound metabolism.</text>
</comment>
<gene>
    <name evidence="13" type="ORF">QQ008_15730</name>
</gene>
<feature type="transmembrane region" description="Helical" evidence="12">
    <location>
        <begin position="120"/>
        <end position="140"/>
    </location>
</feature>
<evidence type="ECO:0000256" key="11">
    <source>
        <dbReference type="ARBA" id="ARBA00023444"/>
    </source>
</evidence>